<dbReference type="PROSITE" id="PS50118">
    <property type="entry name" value="HMG_BOX_2"/>
    <property type="match status" value="1"/>
</dbReference>
<dbReference type="InterPro" id="IPR051356">
    <property type="entry name" value="SOX/SOX-like_TF"/>
</dbReference>
<feature type="compositionally biased region" description="Low complexity" evidence="4">
    <location>
        <begin position="360"/>
        <end position="370"/>
    </location>
</feature>
<name>A0ABZ2APS2_9TREE</name>
<evidence type="ECO:0000313" key="6">
    <source>
        <dbReference type="EMBL" id="WVO20515.1"/>
    </source>
</evidence>
<keyword evidence="7" id="KW-1185">Reference proteome</keyword>
<dbReference type="EMBL" id="CP143808">
    <property type="protein sequence ID" value="WVO20515.1"/>
    <property type="molecule type" value="Genomic_DNA"/>
</dbReference>
<reference evidence="6 7" key="1">
    <citation type="submission" date="2024-01" db="EMBL/GenBank/DDBJ databases">
        <title>Comparative genomics of Cryptococcus and Kwoniella reveals pathogenesis evolution and contrasting modes of karyotype evolution via chromosome fusion or intercentromeric recombination.</title>
        <authorList>
            <person name="Coelho M.A."/>
            <person name="David-Palma M."/>
            <person name="Shea T."/>
            <person name="Bowers K."/>
            <person name="McGinley-Smith S."/>
            <person name="Mohammad A.W."/>
            <person name="Gnirke A."/>
            <person name="Yurkov A.M."/>
            <person name="Nowrousian M."/>
            <person name="Sun S."/>
            <person name="Cuomo C.A."/>
            <person name="Heitman J."/>
        </authorList>
    </citation>
    <scope>NUCLEOTIDE SEQUENCE [LARGE SCALE GENOMIC DNA]</scope>
    <source>
        <strain evidence="6 7">7685027</strain>
    </source>
</reference>
<dbReference type="RefSeq" id="XP_064719754.1">
    <property type="nucleotide sequence ID" value="XM_064863682.1"/>
</dbReference>
<dbReference type="CDD" id="cd01389">
    <property type="entry name" value="HMG-box_ROX1-like"/>
    <property type="match status" value="1"/>
</dbReference>
<dbReference type="PANTHER" id="PTHR45789">
    <property type="entry name" value="FI18025P1"/>
    <property type="match status" value="1"/>
</dbReference>
<dbReference type="Gene3D" id="1.10.30.10">
    <property type="entry name" value="High mobility group box domain"/>
    <property type="match status" value="1"/>
</dbReference>
<dbReference type="Proteomes" id="UP001432216">
    <property type="component" value="Chromosome 3"/>
</dbReference>
<proteinExistence type="predicted"/>
<feature type="DNA-binding region" description="HMG box" evidence="3">
    <location>
        <begin position="209"/>
        <end position="278"/>
    </location>
</feature>
<dbReference type="SUPFAM" id="SSF47095">
    <property type="entry name" value="HMG-box"/>
    <property type="match status" value="1"/>
</dbReference>
<keyword evidence="1 3" id="KW-0238">DNA-binding</keyword>
<evidence type="ECO:0000256" key="1">
    <source>
        <dbReference type="ARBA" id="ARBA00023125"/>
    </source>
</evidence>
<feature type="compositionally biased region" description="Low complexity" evidence="4">
    <location>
        <begin position="169"/>
        <end position="181"/>
    </location>
</feature>
<dbReference type="GeneID" id="89988586"/>
<feature type="region of interest" description="Disordered" evidence="4">
    <location>
        <begin position="28"/>
        <end position="49"/>
    </location>
</feature>
<evidence type="ECO:0000256" key="3">
    <source>
        <dbReference type="PROSITE-ProRule" id="PRU00267"/>
    </source>
</evidence>
<dbReference type="SMART" id="SM00398">
    <property type="entry name" value="HMG"/>
    <property type="match status" value="1"/>
</dbReference>
<gene>
    <name evidence="6" type="ORF">IAS62_001812</name>
</gene>
<feature type="domain" description="HMG box" evidence="5">
    <location>
        <begin position="209"/>
        <end position="278"/>
    </location>
</feature>
<keyword evidence="2 3" id="KW-0539">Nucleus</keyword>
<evidence type="ECO:0000259" key="5">
    <source>
        <dbReference type="PROSITE" id="PS50118"/>
    </source>
</evidence>
<feature type="region of interest" description="Disordered" evidence="4">
    <location>
        <begin position="137"/>
        <end position="207"/>
    </location>
</feature>
<accession>A0ABZ2APS2</accession>
<evidence type="ECO:0000313" key="7">
    <source>
        <dbReference type="Proteomes" id="UP001432216"/>
    </source>
</evidence>
<dbReference type="InterPro" id="IPR036910">
    <property type="entry name" value="HMG_box_dom_sf"/>
</dbReference>
<evidence type="ECO:0000256" key="4">
    <source>
        <dbReference type="SAM" id="MobiDB-lite"/>
    </source>
</evidence>
<protein>
    <recommendedName>
        <fullName evidence="5">HMG box domain-containing protein</fullName>
    </recommendedName>
</protein>
<sequence length="370" mass="40833">MVLDLKIPIIMSTGHCITGSVSIEDSLNNSERRGDSSSLNSPPSSRKTDQIFLPNYLETFTDNAIDPSLKHLTDTLNVESTVSPRNQTQGDVQGGTETVQCSYSLPLASGHYTSFRSVHSANFLRYRVPSFFLPNGPPGRVEGPNNVDNGVIDSSPSTGASDHDGIEGRVGISSISSESGLEAGGTKDDTVPPPPKKKSHARKQPEGHIKRARNVFILFKKHIIHSNLIPPSVEVKHQNISVVASEMWKEAPQEVLQKFQEQARIEKEEHQRKYPGYRYQPVFRRTDIIRRRVRKDPAEDESVDAVAEALINGKAGNELGKEIRAQLVPRSEASESDGESSRGSRRSRRETGQLSKGAIRAQRAQARANR</sequence>
<feature type="compositionally biased region" description="Polar residues" evidence="4">
    <location>
        <begin position="146"/>
        <end position="160"/>
    </location>
</feature>
<organism evidence="6 7">
    <name type="scientific">Cryptococcus decagattii</name>
    <dbReference type="NCBI Taxonomy" id="1859122"/>
    <lineage>
        <taxon>Eukaryota</taxon>
        <taxon>Fungi</taxon>
        <taxon>Dikarya</taxon>
        <taxon>Basidiomycota</taxon>
        <taxon>Agaricomycotina</taxon>
        <taxon>Tremellomycetes</taxon>
        <taxon>Tremellales</taxon>
        <taxon>Cryptococcaceae</taxon>
        <taxon>Cryptococcus</taxon>
        <taxon>Cryptococcus gattii species complex</taxon>
    </lineage>
</organism>
<feature type="region of interest" description="Disordered" evidence="4">
    <location>
        <begin position="321"/>
        <end position="370"/>
    </location>
</feature>
<evidence type="ECO:0000256" key="2">
    <source>
        <dbReference type="ARBA" id="ARBA00023242"/>
    </source>
</evidence>
<dbReference type="PANTHER" id="PTHR45789:SF2">
    <property type="entry name" value="FI18025P1"/>
    <property type="match status" value="1"/>
</dbReference>
<dbReference type="InterPro" id="IPR009071">
    <property type="entry name" value="HMG_box_dom"/>
</dbReference>
<dbReference type="Pfam" id="PF00505">
    <property type="entry name" value="HMG_box"/>
    <property type="match status" value="1"/>
</dbReference>
<feature type="compositionally biased region" description="Low complexity" evidence="4">
    <location>
        <begin position="36"/>
        <end position="45"/>
    </location>
</feature>